<evidence type="ECO:0000256" key="2">
    <source>
        <dbReference type="ARBA" id="ARBA00006972"/>
    </source>
</evidence>
<feature type="compositionally biased region" description="Basic residues" evidence="6">
    <location>
        <begin position="550"/>
        <end position="560"/>
    </location>
</feature>
<dbReference type="InterPro" id="IPR016635">
    <property type="entry name" value="AP_complex_ssu"/>
</dbReference>
<dbReference type="Pfam" id="PF01217">
    <property type="entry name" value="Clat_adaptor_s"/>
    <property type="match status" value="1"/>
</dbReference>
<keyword evidence="5" id="KW-0472">Membrane</keyword>
<evidence type="ECO:0000313" key="9">
    <source>
        <dbReference type="Proteomes" id="UP000309340"/>
    </source>
</evidence>
<dbReference type="InterPro" id="IPR011012">
    <property type="entry name" value="Longin-like_dom_sf"/>
</dbReference>
<protein>
    <recommendedName>
        <fullName evidence="7">AP complex mu/sigma subunit domain-containing protein</fullName>
    </recommendedName>
</protein>
<name>A0A4U0XLR8_9PEZI</name>
<evidence type="ECO:0000256" key="5">
    <source>
        <dbReference type="ARBA" id="ARBA00023136"/>
    </source>
</evidence>
<keyword evidence="4" id="KW-0653">Protein transport</keyword>
<dbReference type="Proteomes" id="UP000309340">
    <property type="component" value="Unassembled WGS sequence"/>
</dbReference>
<feature type="region of interest" description="Disordered" evidence="6">
    <location>
        <begin position="499"/>
        <end position="560"/>
    </location>
</feature>
<feature type="region of interest" description="Disordered" evidence="6">
    <location>
        <begin position="619"/>
        <end position="681"/>
    </location>
</feature>
<comment type="similarity">
    <text evidence="2">Belongs to the adaptor complexes small subunit family.</text>
</comment>
<sequence>MINAVLVFNNNGQPRLTKFYTQLDTAVQQRLLSEIFTLVAARPPSSCNFLPLPPLLAPSSRTSTEHNDAPSLVTYRHYATLYFILISTSTESPLALLDLVQVYVEALDRLFENVCELDLIFNFETLHAVLAEMIVGGVVVDTGLEKVVEGVRAQGRVAKRPVNETRGGLSQGIWAGSSVSIPSVLKTTPSGNRYTLHEHKGPGSEPAPTRRSVLIMHPATSAVMPEPPTPMSFTTVGSNDSWDEGDERHFSSSSSGGVSDCASSLDLTGQVNPRNMFAVSFLGTQMEGSTEAYQAFINNVDGFKAKLKARNILPTQPSGSETTKSSSALPFISKTPSLTSDDSSHRDSVASTESEREDNRAQALQALTGNATATTPFPDALQPGRSHRSIQGKPLASRPASAGGSALYFSFTDGFGPFNPYNEPQSPPPALQTADTAPPSSTRPSTPHFADTETHRKHYTAVESGLFDAYSSRPSTPTHFVDTATHREHYSRIESGIFDFATPSSSSSQSPPSCPANPTPDDRTPSFLLPASLHTSSSPSPSPSPSQVKPRPHQIKRKPVHAVNYSKPLDLNKPLPAVPSATHPKRFTNAKVPASFTTNGVVPAPLVMNENGFPIMARSKQQQQQPGRDSGVSRFGGAMHESRTVGAGEGKRAGETKQQRKVTELKGKTGLMTKAMGKLGF</sequence>
<comment type="subcellular location">
    <subcellularLocation>
        <location evidence="1">Endomembrane system</location>
    </subcellularLocation>
</comment>
<feature type="compositionally biased region" description="Low complexity" evidence="6">
    <location>
        <begin position="433"/>
        <end position="447"/>
    </location>
</feature>
<evidence type="ECO:0000313" key="8">
    <source>
        <dbReference type="EMBL" id="TKA77247.1"/>
    </source>
</evidence>
<feature type="compositionally biased region" description="Polar residues" evidence="6">
    <location>
        <begin position="365"/>
        <end position="375"/>
    </location>
</feature>
<feature type="region of interest" description="Disordered" evidence="6">
    <location>
        <begin position="418"/>
        <end position="453"/>
    </location>
</feature>
<keyword evidence="3" id="KW-0813">Transport</keyword>
<feature type="domain" description="AP complex mu/sigma subunit" evidence="7">
    <location>
        <begin position="1"/>
        <end position="155"/>
    </location>
</feature>
<evidence type="ECO:0000256" key="4">
    <source>
        <dbReference type="ARBA" id="ARBA00022927"/>
    </source>
</evidence>
<gene>
    <name evidence="8" type="ORF">B0A55_06147</name>
</gene>
<dbReference type="GO" id="GO:0015031">
    <property type="term" value="P:protein transport"/>
    <property type="evidence" value="ECO:0007669"/>
    <property type="project" value="UniProtKB-KW"/>
</dbReference>
<feature type="compositionally biased region" description="Basic and acidic residues" evidence="6">
    <location>
        <begin position="342"/>
        <end position="360"/>
    </location>
</feature>
<dbReference type="GO" id="GO:0012505">
    <property type="term" value="C:endomembrane system"/>
    <property type="evidence" value="ECO:0007669"/>
    <property type="project" value="UniProtKB-SubCell"/>
</dbReference>
<dbReference type="EMBL" id="NAJQ01000142">
    <property type="protein sequence ID" value="TKA77247.1"/>
    <property type="molecule type" value="Genomic_DNA"/>
</dbReference>
<evidence type="ECO:0000256" key="6">
    <source>
        <dbReference type="SAM" id="MobiDB-lite"/>
    </source>
</evidence>
<feature type="region of interest" description="Disordered" evidence="6">
    <location>
        <begin position="235"/>
        <end position="263"/>
    </location>
</feature>
<dbReference type="Gene3D" id="3.30.450.60">
    <property type="match status" value="1"/>
</dbReference>
<dbReference type="SUPFAM" id="SSF64356">
    <property type="entry name" value="SNARE-like"/>
    <property type="match status" value="1"/>
</dbReference>
<comment type="caution">
    <text evidence="8">The sequence shown here is derived from an EMBL/GenBank/DDBJ whole genome shotgun (WGS) entry which is preliminary data.</text>
</comment>
<evidence type="ECO:0000256" key="1">
    <source>
        <dbReference type="ARBA" id="ARBA00004308"/>
    </source>
</evidence>
<feature type="region of interest" description="Disordered" evidence="6">
    <location>
        <begin position="565"/>
        <end position="584"/>
    </location>
</feature>
<dbReference type="STRING" id="329884.A0A4U0XLR8"/>
<dbReference type="PANTHER" id="PTHR11753">
    <property type="entry name" value="ADAPTOR COMPLEXES SMALL SUBUNIT FAMILY"/>
    <property type="match status" value="1"/>
</dbReference>
<keyword evidence="9" id="KW-1185">Reference proteome</keyword>
<dbReference type="AlphaFoldDB" id="A0A4U0XLR8"/>
<proteinExistence type="inferred from homology"/>
<feature type="region of interest" description="Disordered" evidence="6">
    <location>
        <begin position="314"/>
        <end position="402"/>
    </location>
</feature>
<dbReference type="FunFam" id="3.30.450.60:FF:000001">
    <property type="entry name" value="AP complex subunit sigma"/>
    <property type="match status" value="1"/>
</dbReference>
<feature type="compositionally biased region" description="Basic and acidic residues" evidence="6">
    <location>
        <begin position="649"/>
        <end position="667"/>
    </location>
</feature>
<dbReference type="InterPro" id="IPR022775">
    <property type="entry name" value="AP_mu_sigma_su"/>
</dbReference>
<evidence type="ECO:0000259" key="7">
    <source>
        <dbReference type="Pfam" id="PF01217"/>
    </source>
</evidence>
<dbReference type="OrthoDB" id="10261046at2759"/>
<evidence type="ECO:0000256" key="3">
    <source>
        <dbReference type="ARBA" id="ARBA00022448"/>
    </source>
</evidence>
<organism evidence="8 9">
    <name type="scientific">Friedmanniomyces simplex</name>
    <dbReference type="NCBI Taxonomy" id="329884"/>
    <lineage>
        <taxon>Eukaryota</taxon>
        <taxon>Fungi</taxon>
        <taxon>Dikarya</taxon>
        <taxon>Ascomycota</taxon>
        <taxon>Pezizomycotina</taxon>
        <taxon>Dothideomycetes</taxon>
        <taxon>Dothideomycetidae</taxon>
        <taxon>Mycosphaerellales</taxon>
        <taxon>Teratosphaeriaceae</taxon>
        <taxon>Friedmanniomyces</taxon>
    </lineage>
</organism>
<reference evidence="8 9" key="1">
    <citation type="submission" date="2017-03" db="EMBL/GenBank/DDBJ databases">
        <title>Genomes of endolithic fungi from Antarctica.</title>
        <authorList>
            <person name="Coleine C."/>
            <person name="Masonjones S."/>
            <person name="Stajich J.E."/>
        </authorList>
    </citation>
    <scope>NUCLEOTIDE SEQUENCE [LARGE SCALE GENOMIC DNA]</scope>
    <source>
        <strain evidence="8 9">CCFEE 5184</strain>
    </source>
</reference>
<feature type="compositionally biased region" description="Low complexity" evidence="6">
    <location>
        <begin position="251"/>
        <end position="263"/>
    </location>
</feature>
<accession>A0A4U0XLR8</accession>
<feature type="compositionally biased region" description="Polar residues" evidence="6">
    <location>
        <begin position="314"/>
        <end position="341"/>
    </location>
</feature>